<dbReference type="Proteomes" id="UP000000238">
    <property type="component" value="Chromosome"/>
</dbReference>
<gene>
    <name evidence="8" type="ordered locus">HCH_01751</name>
</gene>
<dbReference type="FunFam" id="1.10.287.950:FF:000001">
    <property type="entry name" value="Methyl-accepting chemotaxis sensory transducer"/>
    <property type="match status" value="1"/>
</dbReference>
<evidence type="ECO:0000256" key="5">
    <source>
        <dbReference type="SAM" id="Phobius"/>
    </source>
</evidence>
<feature type="transmembrane region" description="Helical" evidence="5">
    <location>
        <begin position="161"/>
        <end position="180"/>
    </location>
</feature>
<evidence type="ECO:0000256" key="2">
    <source>
        <dbReference type="ARBA" id="ARBA00023224"/>
    </source>
</evidence>
<evidence type="ECO:0000259" key="6">
    <source>
        <dbReference type="PROSITE" id="PS50111"/>
    </source>
</evidence>
<dbReference type="InterPro" id="IPR003660">
    <property type="entry name" value="HAMP_dom"/>
</dbReference>
<dbReference type="PROSITE" id="PS50885">
    <property type="entry name" value="HAMP"/>
    <property type="match status" value="1"/>
</dbReference>
<comment type="similarity">
    <text evidence="3">Belongs to the methyl-accepting chemotaxis (MCP) protein family.</text>
</comment>
<dbReference type="Pfam" id="PF00672">
    <property type="entry name" value="HAMP"/>
    <property type="match status" value="1"/>
</dbReference>
<dbReference type="HOGENOM" id="CLU_000445_107_27_6"/>
<dbReference type="InterPro" id="IPR004090">
    <property type="entry name" value="Chemotax_Me-accpt_rcpt"/>
</dbReference>
<proteinExistence type="inferred from homology"/>
<evidence type="ECO:0000259" key="7">
    <source>
        <dbReference type="PROSITE" id="PS50885"/>
    </source>
</evidence>
<dbReference type="SMART" id="SM00304">
    <property type="entry name" value="HAMP"/>
    <property type="match status" value="1"/>
</dbReference>
<dbReference type="CDD" id="cd11386">
    <property type="entry name" value="MCP_signal"/>
    <property type="match status" value="1"/>
</dbReference>
<dbReference type="KEGG" id="hch:HCH_01751"/>
<dbReference type="EMBL" id="CP000155">
    <property type="protein sequence ID" value="ABC28596.1"/>
    <property type="molecule type" value="Genomic_DNA"/>
</dbReference>
<protein>
    <submittedName>
        <fullName evidence="8">Methyl-accepting chemotaxis protein</fullName>
    </submittedName>
</protein>
<dbReference type="SUPFAM" id="SSF58104">
    <property type="entry name" value="Methyl-accepting chemotaxis protein (MCP) signaling domain"/>
    <property type="match status" value="1"/>
</dbReference>
<dbReference type="eggNOG" id="COG0840">
    <property type="taxonomic scope" value="Bacteria"/>
</dbReference>
<dbReference type="PANTHER" id="PTHR32089">
    <property type="entry name" value="METHYL-ACCEPTING CHEMOTAXIS PROTEIN MCPB"/>
    <property type="match status" value="1"/>
</dbReference>
<dbReference type="SMART" id="SM00283">
    <property type="entry name" value="MA"/>
    <property type="match status" value="1"/>
</dbReference>
<name>Q2SL78_HAHCH</name>
<sequence>MNLSSISVRLPLLFLSLATLMLIGFGYFDYSTTKSEVQARLERSANNILGRLSLSLPAPIWNYETEFLNRNIESEMQDAIVAGIVVSNEENRLAAQYKESGEGEIQKVEEGADLPDLSQDMVLTRDLIYVESGAENKVGKVELYIDQTPVKVALDRVFMKTVVQIIVLDAILAAVMILLLKTTVLTPLSNVTHAISDIAQGDGDLTQRLKFKRKDEFAALGEQFNVFIEKLQGIIGQVVETSDQLLHSFTESSGKVEEISREMSNQQQQIDMVATASTEMSSAIDGVAKSAAQASEATQKADETAQQGEKVVQQAITVIQSLAKEVDHATDVTEKLAVEGQNIGTVLDVIKSVSEQTNLLALNAAIEAARAGEQGRGFAVVADEVRTLAQRTHESTDEIQQIIARLQHSTEEVKAGMGLVKDQAQHGVTQVQEAGKSIEIIAGAVDKITEMSTFIAEAAHEQSLVVSEINENVVNIAKVAEDSVVRAGETVEANQKSSADAKRLRDLVRQFKI</sequence>
<dbReference type="InterPro" id="IPR004089">
    <property type="entry name" value="MCPsignal_dom"/>
</dbReference>
<feature type="transmembrane region" description="Helical" evidence="5">
    <location>
        <begin position="12"/>
        <end position="30"/>
    </location>
</feature>
<evidence type="ECO:0000256" key="3">
    <source>
        <dbReference type="ARBA" id="ARBA00029447"/>
    </source>
</evidence>
<reference evidence="8 9" key="1">
    <citation type="journal article" date="2005" name="Nucleic Acids Res.">
        <title>Genomic blueprint of Hahella chejuensis, a marine microbe producing an algicidal agent.</title>
        <authorList>
            <person name="Jeong H."/>
            <person name="Yim J.H."/>
            <person name="Lee C."/>
            <person name="Choi S.-H."/>
            <person name="Park Y.K."/>
            <person name="Yoon S.H."/>
            <person name="Hur C.-G."/>
            <person name="Kang H.-Y."/>
            <person name="Kim D."/>
            <person name="Lee H.H."/>
            <person name="Park K.H."/>
            <person name="Park S.-H."/>
            <person name="Park H.-S."/>
            <person name="Lee H.K."/>
            <person name="Oh T.K."/>
            <person name="Kim J.F."/>
        </authorList>
    </citation>
    <scope>NUCLEOTIDE SEQUENCE [LARGE SCALE GENOMIC DNA]</scope>
    <source>
        <strain evidence="8 9">KCTC 2396</strain>
    </source>
</reference>
<dbReference type="GO" id="GO:0004888">
    <property type="term" value="F:transmembrane signaling receptor activity"/>
    <property type="evidence" value="ECO:0007669"/>
    <property type="project" value="InterPro"/>
</dbReference>
<dbReference type="Gene3D" id="1.10.287.950">
    <property type="entry name" value="Methyl-accepting chemotaxis protein"/>
    <property type="match status" value="1"/>
</dbReference>
<feature type="domain" description="HAMP" evidence="7">
    <location>
        <begin position="182"/>
        <end position="236"/>
    </location>
</feature>
<evidence type="ECO:0000256" key="4">
    <source>
        <dbReference type="PROSITE-ProRule" id="PRU00284"/>
    </source>
</evidence>
<dbReference type="GO" id="GO:0006935">
    <property type="term" value="P:chemotaxis"/>
    <property type="evidence" value="ECO:0007669"/>
    <property type="project" value="InterPro"/>
</dbReference>
<dbReference type="OrthoDB" id="5613951at2"/>
<dbReference type="AlphaFoldDB" id="Q2SL78"/>
<accession>Q2SL78</accession>
<dbReference type="PROSITE" id="PS50111">
    <property type="entry name" value="CHEMOTAXIS_TRANSDUC_2"/>
    <property type="match status" value="1"/>
</dbReference>
<evidence type="ECO:0000256" key="1">
    <source>
        <dbReference type="ARBA" id="ARBA00004370"/>
    </source>
</evidence>
<dbReference type="RefSeq" id="WP_011395668.1">
    <property type="nucleotide sequence ID" value="NC_007645.1"/>
</dbReference>
<dbReference type="CDD" id="cd06225">
    <property type="entry name" value="HAMP"/>
    <property type="match status" value="1"/>
</dbReference>
<evidence type="ECO:0000313" key="9">
    <source>
        <dbReference type="Proteomes" id="UP000000238"/>
    </source>
</evidence>
<keyword evidence="9" id="KW-1185">Reference proteome</keyword>
<keyword evidence="5" id="KW-1133">Transmembrane helix</keyword>
<dbReference type="PANTHER" id="PTHR32089:SF112">
    <property type="entry name" value="LYSOZYME-LIKE PROTEIN-RELATED"/>
    <property type="match status" value="1"/>
</dbReference>
<dbReference type="GO" id="GO:0007165">
    <property type="term" value="P:signal transduction"/>
    <property type="evidence" value="ECO:0007669"/>
    <property type="project" value="UniProtKB-KW"/>
</dbReference>
<evidence type="ECO:0000313" key="8">
    <source>
        <dbReference type="EMBL" id="ABC28596.1"/>
    </source>
</evidence>
<dbReference type="GO" id="GO:0016020">
    <property type="term" value="C:membrane"/>
    <property type="evidence" value="ECO:0007669"/>
    <property type="project" value="UniProtKB-SubCell"/>
</dbReference>
<keyword evidence="5" id="KW-0812">Transmembrane</keyword>
<keyword evidence="2 4" id="KW-0807">Transducer</keyword>
<dbReference type="PRINTS" id="PR00260">
    <property type="entry name" value="CHEMTRNSDUCR"/>
</dbReference>
<feature type="domain" description="Methyl-accepting transducer" evidence="6">
    <location>
        <begin position="241"/>
        <end position="477"/>
    </location>
</feature>
<comment type="subcellular location">
    <subcellularLocation>
        <location evidence="1">Membrane</location>
    </subcellularLocation>
</comment>
<organism evidence="8 9">
    <name type="scientific">Hahella chejuensis (strain KCTC 2396)</name>
    <dbReference type="NCBI Taxonomy" id="349521"/>
    <lineage>
        <taxon>Bacteria</taxon>
        <taxon>Pseudomonadati</taxon>
        <taxon>Pseudomonadota</taxon>
        <taxon>Gammaproteobacteria</taxon>
        <taxon>Oceanospirillales</taxon>
        <taxon>Hahellaceae</taxon>
        <taxon>Hahella</taxon>
    </lineage>
</organism>
<dbReference type="Pfam" id="PF00015">
    <property type="entry name" value="MCPsignal"/>
    <property type="match status" value="1"/>
</dbReference>
<dbReference type="STRING" id="349521.HCH_01751"/>
<keyword evidence="5" id="KW-0472">Membrane</keyword>